<protein>
    <submittedName>
        <fullName evidence="2">VOC family protein</fullName>
    </submittedName>
</protein>
<sequence length="328" mass="37597">MTTEAPETIRLTRGNHVTAPLLDAMAISSATLPSIDLEASRIFYEEALGFEVAPMGPNRLVVRLGTDHVYEVEKVDEPLEMPILRHNGFQTRGDAVAEHARLSERKEHYGIKKMTKPMVMHGTFGFYFQDRDNNWWECNLAIDGPMDKDLKDYTDRPDMSAEEARVHFAPGVDILAERISAYKQEHEREDYVPKPAVFQSIRISHGTLEVNNLQKTRDFYEKVLGFQMMQQSPVSMMAGLGTEHRYVAVASNDPQMEHGMRNRLLFDSEAKLRDAHKTLGELTEFPIHDLTEPTTDAFGRLAVEFRDLDNNWWELDYDPKGPPSYYFA</sequence>
<name>A0ABU7MUM5_9ACTN</name>
<dbReference type="CDD" id="cd06587">
    <property type="entry name" value="VOC"/>
    <property type="match status" value="2"/>
</dbReference>
<comment type="caution">
    <text evidence="2">The sequence shown here is derived from an EMBL/GenBank/DDBJ whole genome shotgun (WGS) entry which is preliminary data.</text>
</comment>
<dbReference type="EMBL" id="JAZDUE010000010">
    <property type="protein sequence ID" value="MEE4024028.1"/>
    <property type="molecule type" value="Genomic_DNA"/>
</dbReference>
<proteinExistence type="predicted"/>
<feature type="domain" description="VOC" evidence="1">
    <location>
        <begin position="26"/>
        <end position="141"/>
    </location>
</feature>
<dbReference type="PROSITE" id="PS51819">
    <property type="entry name" value="VOC"/>
    <property type="match status" value="2"/>
</dbReference>
<keyword evidence="3" id="KW-1185">Reference proteome</keyword>
<evidence type="ECO:0000259" key="1">
    <source>
        <dbReference type="PROSITE" id="PS51819"/>
    </source>
</evidence>
<dbReference type="InterPro" id="IPR037523">
    <property type="entry name" value="VOC_core"/>
</dbReference>
<organism evidence="2 3">
    <name type="scientific">Gordonia prachuapensis</name>
    <dbReference type="NCBI Taxonomy" id="3115651"/>
    <lineage>
        <taxon>Bacteria</taxon>
        <taxon>Bacillati</taxon>
        <taxon>Actinomycetota</taxon>
        <taxon>Actinomycetes</taxon>
        <taxon>Mycobacteriales</taxon>
        <taxon>Gordoniaceae</taxon>
        <taxon>Gordonia</taxon>
    </lineage>
</organism>
<dbReference type="RefSeq" id="WP_330505420.1">
    <property type="nucleotide sequence ID" value="NZ_JAZDUE010000010.1"/>
</dbReference>
<dbReference type="SUPFAM" id="SSF54593">
    <property type="entry name" value="Glyoxalase/Bleomycin resistance protein/Dihydroxybiphenyl dioxygenase"/>
    <property type="match status" value="2"/>
</dbReference>
<feature type="domain" description="VOC" evidence="1">
    <location>
        <begin position="202"/>
        <end position="318"/>
    </location>
</feature>
<dbReference type="InterPro" id="IPR029068">
    <property type="entry name" value="Glyas_Bleomycin-R_OHBP_Dase"/>
</dbReference>
<dbReference type="Proteomes" id="UP001335729">
    <property type="component" value="Unassembled WGS sequence"/>
</dbReference>
<gene>
    <name evidence="2" type="ORF">V1Y59_13150</name>
</gene>
<dbReference type="Gene3D" id="3.10.180.10">
    <property type="entry name" value="2,3-Dihydroxybiphenyl 1,2-Dioxygenase, domain 1"/>
    <property type="match status" value="2"/>
</dbReference>
<dbReference type="InterPro" id="IPR004360">
    <property type="entry name" value="Glyas_Fos-R_dOase_dom"/>
</dbReference>
<dbReference type="Pfam" id="PF00903">
    <property type="entry name" value="Glyoxalase"/>
    <property type="match status" value="2"/>
</dbReference>
<dbReference type="PANTHER" id="PTHR36503:SF1">
    <property type="entry name" value="BLR2520 PROTEIN"/>
    <property type="match status" value="1"/>
</dbReference>
<evidence type="ECO:0000313" key="3">
    <source>
        <dbReference type="Proteomes" id="UP001335729"/>
    </source>
</evidence>
<evidence type="ECO:0000313" key="2">
    <source>
        <dbReference type="EMBL" id="MEE4024028.1"/>
    </source>
</evidence>
<accession>A0ABU7MUM5</accession>
<dbReference type="PANTHER" id="PTHR36503">
    <property type="entry name" value="BLR2520 PROTEIN"/>
    <property type="match status" value="1"/>
</dbReference>
<reference evidence="2 3" key="1">
    <citation type="submission" date="2024-01" db="EMBL/GenBank/DDBJ databases">
        <title>Draft genome sequence of Gordonia sp. PKS22-38.</title>
        <authorList>
            <person name="Suphannarot A."/>
            <person name="Mingma R."/>
        </authorList>
    </citation>
    <scope>NUCLEOTIDE SEQUENCE [LARGE SCALE GENOMIC DNA]</scope>
    <source>
        <strain evidence="2 3">PKS22-38</strain>
    </source>
</reference>